<keyword evidence="9 10" id="KW-1208">Phospholipid metabolism</keyword>
<evidence type="ECO:0000256" key="10">
    <source>
        <dbReference type="HAMAP-Rule" id="MF_01043"/>
    </source>
</evidence>
<dbReference type="Proteomes" id="UP000063964">
    <property type="component" value="Chromosome"/>
</dbReference>
<keyword evidence="7 10" id="KW-0472">Membrane</keyword>
<dbReference type="OrthoDB" id="9777124at2"/>
<dbReference type="GO" id="GO:0008654">
    <property type="term" value="P:phospholipid biosynthetic process"/>
    <property type="evidence" value="ECO:0007669"/>
    <property type="project" value="UniProtKB-UniRule"/>
</dbReference>
<dbReference type="EC" id="2.3.1.275" evidence="10"/>
<evidence type="ECO:0000256" key="1">
    <source>
        <dbReference type="ARBA" id="ARBA00022475"/>
    </source>
</evidence>
<keyword evidence="11" id="KW-0012">Acyltransferase</keyword>
<evidence type="ECO:0000313" key="12">
    <source>
        <dbReference type="Proteomes" id="UP000063964"/>
    </source>
</evidence>
<comment type="subunit">
    <text evidence="10">Probably interacts with PlsX.</text>
</comment>
<evidence type="ECO:0000313" key="11">
    <source>
        <dbReference type="EMBL" id="AMD92141.1"/>
    </source>
</evidence>
<keyword evidence="5 10" id="KW-1133">Transmembrane helix</keyword>
<sequence length="198" mass="21087">MVTLFWLVISYFLGAIPFGLVISKTCCGIDPREQGSGNIGATNVNRLCGSKYGALTLVLDILKGFVPVWLAGMFSDSAFFLSLTAFAAVCGHMFSVFLNGKGGKGVATWVGAFAAISFSGTVLCGVAFLLALYVYNYVSLASMIMVAAMPLVLLFQGLFGVVPVAVALVVLVFWKHWGNIQRLRAGEENPWKKCGPAA</sequence>
<comment type="function">
    <text evidence="10">Catalyzes the transfer of an acyl group from acyl-phosphate (acyl-PO(4)) to glycerol-3-phosphate (G3P) to form lysophosphatidic acid (LPA). This enzyme utilizes acyl-phosphate as fatty acyl donor, but not acyl-CoA or acyl-ACP.</text>
</comment>
<dbReference type="NCBIfam" id="TIGR00023">
    <property type="entry name" value="glycerol-3-phosphate 1-O-acyltransferase PlsY"/>
    <property type="match status" value="1"/>
</dbReference>
<evidence type="ECO:0000256" key="4">
    <source>
        <dbReference type="ARBA" id="ARBA00022692"/>
    </source>
</evidence>
<evidence type="ECO:0000256" key="7">
    <source>
        <dbReference type="ARBA" id="ARBA00023136"/>
    </source>
</evidence>
<feature type="transmembrane region" description="Helical" evidence="10">
    <location>
        <begin position="141"/>
        <end position="174"/>
    </location>
</feature>
<dbReference type="PANTHER" id="PTHR30309">
    <property type="entry name" value="INNER MEMBRANE PROTEIN YGIH"/>
    <property type="match status" value="1"/>
</dbReference>
<comment type="pathway">
    <text evidence="10">Lipid metabolism; phospholipid metabolism.</text>
</comment>
<evidence type="ECO:0000256" key="9">
    <source>
        <dbReference type="ARBA" id="ARBA00023264"/>
    </source>
</evidence>
<keyword evidence="3 10" id="KW-0808">Transferase</keyword>
<reference evidence="12" key="1">
    <citation type="submission" date="2016-02" db="EMBL/GenBank/DDBJ databases">
        <authorList>
            <person name="Holder M.E."/>
            <person name="Ajami N.J."/>
            <person name="Petrosino J.F."/>
        </authorList>
    </citation>
    <scope>NUCLEOTIDE SEQUENCE [LARGE SCALE GENOMIC DNA]</scope>
    <source>
        <strain evidence="12">DSM 12838</strain>
    </source>
</reference>
<keyword evidence="2 10" id="KW-0444">Lipid biosynthesis</keyword>
<protein>
    <recommendedName>
        <fullName evidence="10">Glycerol-3-phosphate acyltransferase</fullName>
    </recommendedName>
    <alternativeName>
        <fullName evidence="10">Acyl-PO4 G3P acyltransferase</fullName>
    </alternativeName>
    <alternativeName>
        <fullName evidence="10">Acyl-phosphate--glycerol-3-phosphate acyltransferase</fullName>
    </alternativeName>
    <alternativeName>
        <fullName evidence="10">G3P acyltransferase</fullName>
        <shortName evidence="10">GPAT</shortName>
        <ecNumber evidence="10">2.3.1.275</ecNumber>
    </alternativeName>
    <alternativeName>
        <fullName evidence="10">Lysophosphatidic acid synthase</fullName>
        <shortName evidence="10">LPA synthase</shortName>
    </alternativeName>
</protein>
<evidence type="ECO:0000256" key="5">
    <source>
        <dbReference type="ARBA" id="ARBA00022989"/>
    </source>
</evidence>
<dbReference type="STRING" id="888061.AXF15_02810"/>
<keyword evidence="1 10" id="KW-1003">Cell membrane</keyword>
<evidence type="ECO:0000256" key="6">
    <source>
        <dbReference type="ARBA" id="ARBA00023098"/>
    </source>
</evidence>
<accession>A0A0X8JNU7</accession>
<comment type="similarity">
    <text evidence="10">Belongs to the PlsY family.</text>
</comment>
<dbReference type="AlphaFoldDB" id="A0A0X8JNU7"/>
<keyword evidence="4 10" id="KW-0812">Transmembrane</keyword>
<keyword evidence="12" id="KW-1185">Reference proteome</keyword>
<dbReference type="HAMAP" id="MF_01043">
    <property type="entry name" value="PlsY"/>
    <property type="match status" value="1"/>
</dbReference>
<dbReference type="RefSeq" id="WP_066603032.1">
    <property type="nucleotide sequence ID" value="NZ_CP014230.1"/>
</dbReference>
<dbReference type="PANTHER" id="PTHR30309:SF0">
    <property type="entry name" value="GLYCEROL-3-PHOSPHATE ACYLTRANSFERASE-RELATED"/>
    <property type="match status" value="1"/>
</dbReference>
<evidence type="ECO:0000256" key="8">
    <source>
        <dbReference type="ARBA" id="ARBA00023209"/>
    </source>
</evidence>
<dbReference type="SMART" id="SM01207">
    <property type="entry name" value="G3P_acyltransf"/>
    <property type="match status" value="1"/>
</dbReference>
<evidence type="ECO:0000256" key="3">
    <source>
        <dbReference type="ARBA" id="ARBA00022679"/>
    </source>
</evidence>
<feature type="transmembrane region" description="Helical" evidence="10">
    <location>
        <begin position="6"/>
        <end position="23"/>
    </location>
</feature>
<dbReference type="Pfam" id="PF02660">
    <property type="entry name" value="G3P_acyltransf"/>
    <property type="match status" value="1"/>
</dbReference>
<proteinExistence type="inferred from homology"/>
<evidence type="ECO:0000256" key="2">
    <source>
        <dbReference type="ARBA" id="ARBA00022516"/>
    </source>
</evidence>
<comment type="subcellular location">
    <subcellularLocation>
        <location evidence="10">Cell membrane</location>
        <topology evidence="10">Multi-pass membrane protein</topology>
    </subcellularLocation>
</comment>
<dbReference type="KEGG" id="doa:AXF15_02810"/>
<dbReference type="InterPro" id="IPR003811">
    <property type="entry name" value="G3P_acylTferase_PlsY"/>
</dbReference>
<dbReference type="GO" id="GO:0005886">
    <property type="term" value="C:plasma membrane"/>
    <property type="evidence" value="ECO:0007669"/>
    <property type="project" value="UniProtKB-SubCell"/>
</dbReference>
<comment type="catalytic activity">
    <reaction evidence="10">
        <text>an acyl phosphate + sn-glycerol 3-phosphate = a 1-acyl-sn-glycero-3-phosphate + phosphate</text>
        <dbReference type="Rhea" id="RHEA:34075"/>
        <dbReference type="ChEBI" id="CHEBI:43474"/>
        <dbReference type="ChEBI" id="CHEBI:57597"/>
        <dbReference type="ChEBI" id="CHEBI:57970"/>
        <dbReference type="ChEBI" id="CHEBI:59918"/>
        <dbReference type="EC" id="2.3.1.275"/>
    </reaction>
</comment>
<dbReference type="EMBL" id="CP014230">
    <property type="protein sequence ID" value="AMD92141.1"/>
    <property type="molecule type" value="Genomic_DNA"/>
</dbReference>
<dbReference type="UniPathway" id="UPA00085"/>
<dbReference type="GO" id="GO:0043772">
    <property type="term" value="F:acyl-phosphate glycerol-3-phosphate acyltransferase activity"/>
    <property type="evidence" value="ECO:0007669"/>
    <property type="project" value="UniProtKB-UniRule"/>
</dbReference>
<gene>
    <name evidence="10" type="primary">plsY</name>
    <name evidence="11" type="ORF">AXF15_02810</name>
</gene>
<keyword evidence="6 10" id="KW-0443">Lipid metabolism</keyword>
<name>A0A0X8JNU7_9BACT</name>
<feature type="transmembrane region" description="Helical" evidence="10">
    <location>
        <begin position="78"/>
        <end position="98"/>
    </location>
</feature>
<organism evidence="11 12">
    <name type="scientific">Desulfomicrobium orale DSM 12838</name>
    <dbReference type="NCBI Taxonomy" id="888061"/>
    <lineage>
        <taxon>Bacteria</taxon>
        <taxon>Pseudomonadati</taxon>
        <taxon>Thermodesulfobacteriota</taxon>
        <taxon>Desulfovibrionia</taxon>
        <taxon>Desulfovibrionales</taxon>
        <taxon>Desulfomicrobiaceae</taxon>
        <taxon>Desulfomicrobium</taxon>
    </lineage>
</organism>
<keyword evidence="8 10" id="KW-0594">Phospholipid biosynthesis</keyword>
<feature type="transmembrane region" description="Helical" evidence="10">
    <location>
        <begin position="110"/>
        <end position="135"/>
    </location>
</feature>
<feature type="transmembrane region" description="Helical" evidence="10">
    <location>
        <begin position="52"/>
        <end position="72"/>
    </location>
</feature>